<evidence type="ECO:0000256" key="1">
    <source>
        <dbReference type="SAM" id="MobiDB-lite"/>
    </source>
</evidence>
<feature type="compositionally biased region" description="Polar residues" evidence="1">
    <location>
        <begin position="57"/>
        <end position="66"/>
    </location>
</feature>
<gene>
    <name evidence="4" type="primary">Piso0_000528</name>
    <name evidence="3" type="ORF">GNLVRS01_PISO0A11330g</name>
    <name evidence="4" type="ORF">GNLVRS01_PISO0B11397g</name>
</gene>
<dbReference type="eggNOG" id="ENOG502RPUV">
    <property type="taxonomic scope" value="Eukaryota"/>
</dbReference>
<dbReference type="InParanoid" id="G8YU83"/>
<feature type="region of interest" description="Disordered" evidence="1">
    <location>
        <begin position="56"/>
        <end position="84"/>
    </location>
</feature>
<sequence>MKRKSENYAFESVSMSKCKRLVRPLVAKIHALNDLNNKYANVLDFTLTEKGLESDYQDGNNVTNDSVRYRPSINPSGENEDKMDSVGRIDKKLKNSIRGHHDNKTFNINEENLNNEETVKSLDSNNSVRNSPNVNVLAKFTNPIDSGSRLKSLKPFVSNSLFESYVDTFQIFQNLIVNLVEACGSEQRRVPKLTTLCSHKLGKGITMSARSTYYKLNQSLLFDIGNISPEISGYYENLCDDIDPWLELEPTNMSLQYRLDLLVGYIIHIIVLNSNYTLYLIIPAFLHWLKEMADATKNVKYEVIMHNLFKEFWNLDSDYFSEESRCLLDHFGGKSQKEINKTLFWLFFRIGFWRNLIYCLFDGASNKDLIYGKLMLETFTKNDKLCFNENTLGKFDFIIKDICCIIQDSPSHVNNNEVLIHLTTQVIVHSKTKLFQAKYISEILRVYSLILYRLSYLAHVWLGFRGNNNNSIFNSSLPGNEDLFEALTRMTFFCITKIKQTTEQLQKNRSFHMHDRIQLWYQRLRKNKENFKVFLMTMKILKSFYMGQRLSFLHDLELNAIESVSNCLIHIQNSSLCENRSCFGFQRSENKVFNNFLKWLVSTQNHSAVPIAKSCLRKYYGKNPAFEFELINNSGPKRQRSILDCIREERKTKIRKTNKGQYYT</sequence>
<dbReference type="EMBL" id="FO082059">
    <property type="protein sequence ID" value="CCE72923.1"/>
    <property type="molecule type" value="Genomic_DNA"/>
</dbReference>
<evidence type="ECO:0000313" key="3">
    <source>
        <dbReference type="EMBL" id="CCE72923.1"/>
    </source>
</evidence>
<feature type="transmembrane region" description="Helical" evidence="2">
    <location>
        <begin position="262"/>
        <end position="282"/>
    </location>
</feature>
<organism evidence="4 5">
    <name type="scientific">Pichia sorbitophila (strain ATCC MYA-4447 / BCRC 22081 / CBS 7064 / NBRC 10061 / NRRL Y-12695)</name>
    <name type="common">Hybrid yeast</name>
    <dbReference type="NCBI Taxonomy" id="559304"/>
    <lineage>
        <taxon>Eukaryota</taxon>
        <taxon>Fungi</taxon>
        <taxon>Dikarya</taxon>
        <taxon>Ascomycota</taxon>
        <taxon>Saccharomycotina</taxon>
        <taxon>Pichiomycetes</taxon>
        <taxon>Debaryomycetaceae</taxon>
        <taxon>Millerozyma</taxon>
    </lineage>
</organism>
<keyword evidence="5" id="KW-1185">Reference proteome</keyword>
<dbReference type="EMBL" id="FO082058">
    <property type="protein sequence ID" value="CCE73484.1"/>
    <property type="molecule type" value="Genomic_DNA"/>
</dbReference>
<dbReference type="OrthoDB" id="4077683at2759"/>
<evidence type="ECO:0000313" key="5">
    <source>
        <dbReference type="Proteomes" id="UP000005222"/>
    </source>
</evidence>
<reference evidence="5" key="2">
    <citation type="journal article" date="2012" name="G3 (Bethesda)">
        <title>Pichia sorbitophila, an interspecies yeast hybrid reveals early steps of genome resolution following polyploidization.</title>
        <authorList>
            <person name="Leh Louis V."/>
            <person name="Despons L."/>
            <person name="Friedrich A."/>
            <person name="Martin T."/>
            <person name="Durrens P."/>
            <person name="Casaregola S."/>
            <person name="Neuveglise C."/>
            <person name="Fairhead C."/>
            <person name="Marck C."/>
            <person name="Cruz J.A."/>
            <person name="Straub M.L."/>
            <person name="Kugler V."/>
            <person name="Sacerdot C."/>
            <person name="Uzunov Z."/>
            <person name="Thierry A."/>
            <person name="Weiss S."/>
            <person name="Bleykasten C."/>
            <person name="De Montigny J."/>
            <person name="Jacques N."/>
            <person name="Jung P."/>
            <person name="Lemaire M."/>
            <person name="Mallet S."/>
            <person name="Morel G."/>
            <person name="Richard G.F."/>
            <person name="Sarkar A."/>
            <person name="Savel G."/>
            <person name="Schacherer J."/>
            <person name="Seret M.L."/>
            <person name="Talla E."/>
            <person name="Samson G."/>
            <person name="Jubin C."/>
            <person name="Poulain J."/>
            <person name="Vacherie B."/>
            <person name="Barbe V."/>
            <person name="Pelletier E."/>
            <person name="Sherman D.J."/>
            <person name="Westhof E."/>
            <person name="Weissenbach J."/>
            <person name="Baret P.V."/>
            <person name="Wincker P."/>
            <person name="Gaillardin C."/>
            <person name="Dujon B."/>
            <person name="Souciet J.L."/>
        </authorList>
    </citation>
    <scope>NUCLEOTIDE SEQUENCE [LARGE SCALE GENOMIC DNA]</scope>
    <source>
        <strain evidence="5">ATCC MYA-4447 / BCRC 22081 / CBS 7064 / NBRC 10061 / NRRL Y-12695</strain>
    </source>
</reference>
<proteinExistence type="predicted"/>
<evidence type="ECO:0000256" key="2">
    <source>
        <dbReference type="SAM" id="Phobius"/>
    </source>
</evidence>
<name>G8YU83_PICSO</name>
<protein>
    <submittedName>
        <fullName evidence="4">Piso0_000528 protein</fullName>
    </submittedName>
</protein>
<evidence type="ECO:0000313" key="4">
    <source>
        <dbReference type="EMBL" id="CCE73484.1"/>
    </source>
</evidence>
<keyword evidence="2" id="KW-0472">Membrane</keyword>
<dbReference type="OMA" id="WHFDSAN"/>
<dbReference type="HOGENOM" id="CLU_432181_0_0_1"/>
<dbReference type="AlphaFoldDB" id="G8YU83"/>
<reference evidence="4" key="1">
    <citation type="submission" date="2011-10" db="EMBL/GenBank/DDBJ databases">
        <authorList>
            <person name="Genoscope - CEA"/>
        </authorList>
    </citation>
    <scope>NUCLEOTIDE SEQUENCE</scope>
    <source>
        <strain evidence="4">CBS 7064</strain>
    </source>
</reference>
<keyword evidence="2" id="KW-0812">Transmembrane</keyword>
<accession>G8YU83</accession>
<dbReference type="Proteomes" id="UP000005222">
    <property type="component" value="Chromosome B"/>
</dbReference>
<keyword evidence="2" id="KW-1133">Transmembrane helix</keyword>
<dbReference type="Proteomes" id="UP000005222">
    <property type="component" value="Chromosome A"/>
</dbReference>